<organism evidence="7 8">
    <name type="scientific">Sulfurirhabdus autotrophica</name>
    <dbReference type="NCBI Taxonomy" id="1706046"/>
    <lineage>
        <taxon>Bacteria</taxon>
        <taxon>Pseudomonadati</taxon>
        <taxon>Pseudomonadota</taxon>
        <taxon>Betaproteobacteria</taxon>
        <taxon>Nitrosomonadales</taxon>
        <taxon>Sulfuricellaceae</taxon>
        <taxon>Sulfurirhabdus</taxon>
    </lineage>
</organism>
<accession>A0A4R3Y3N8</accession>
<protein>
    <recommendedName>
        <fullName evidence="5">Putative pre-16S rRNA nuclease</fullName>
        <ecNumber evidence="5">3.1.-.-</ecNumber>
    </recommendedName>
</protein>
<comment type="similarity">
    <text evidence="5">Belongs to the YqgF HJR family.</text>
</comment>
<evidence type="ECO:0000256" key="3">
    <source>
        <dbReference type="ARBA" id="ARBA00022722"/>
    </source>
</evidence>
<keyword evidence="3 5" id="KW-0540">Nuclease</keyword>
<comment type="function">
    <text evidence="5">Could be a nuclease involved in processing of the 5'-end of pre-16S rRNA.</text>
</comment>
<reference evidence="7 8" key="1">
    <citation type="submission" date="2019-03" db="EMBL/GenBank/DDBJ databases">
        <title>Genomic Encyclopedia of Type Strains, Phase IV (KMG-IV): sequencing the most valuable type-strain genomes for metagenomic binning, comparative biology and taxonomic classification.</title>
        <authorList>
            <person name="Goeker M."/>
        </authorList>
    </citation>
    <scope>NUCLEOTIDE SEQUENCE [LARGE SCALE GENOMIC DNA]</scope>
    <source>
        <strain evidence="7 8">DSM 100309</strain>
    </source>
</reference>
<evidence type="ECO:0000313" key="8">
    <source>
        <dbReference type="Proteomes" id="UP000295367"/>
    </source>
</evidence>
<dbReference type="EMBL" id="SMCO01000007">
    <property type="protein sequence ID" value="TCV86356.1"/>
    <property type="molecule type" value="Genomic_DNA"/>
</dbReference>
<dbReference type="GO" id="GO:0004518">
    <property type="term" value="F:nuclease activity"/>
    <property type="evidence" value="ECO:0007669"/>
    <property type="project" value="UniProtKB-KW"/>
</dbReference>
<dbReference type="GO" id="GO:0000967">
    <property type="term" value="P:rRNA 5'-end processing"/>
    <property type="evidence" value="ECO:0007669"/>
    <property type="project" value="UniProtKB-UniRule"/>
</dbReference>
<dbReference type="CDD" id="cd16964">
    <property type="entry name" value="YqgF"/>
    <property type="match status" value="1"/>
</dbReference>
<dbReference type="SMART" id="SM00732">
    <property type="entry name" value="YqgFc"/>
    <property type="match status" value="1"/>
</dbReference>
<keyword evidence="8" id="KW-1185">Reference proteome</keyword>
<sequence>MNPESGKSDLPITYPSVGSVLSFDFGEKRIGVALGELSIGMAHPLATISEESNEKRFTSIAALIKEWQPVLLVVGLPAHMDGTEHALSALCRKFARRLEARFNIKTTLVDERLTSVEAEQTLKDLGVRGKKQKPMLDQVAAQHILQTFLDGQ</sequence>
<evidence type="ECO:0000256" key="1">
    <source>
        <dbReference type="ARBA" id="ARBA00022490"/>
    </source>
</evidence>
<dbReference type="InterPro" id="IPR037027">
    <property type="entry name" value="YqgF/RNaseH-like_dom_sf"/>
</dbReference>
<dbReference type="Proteomes" id="UP000295367">
    <property type="component" value="Unassembled WGS sequence"/>
</dbReference>
<comment type="subcellular location">
    <subcellularLocation>
        <location evidence="5">Cytoplasm</location>
    </subcellularLocation>
</comment>
<evidence type="ECO:0000313" key="7">
    <source>
        <dbReference type="EMBL" id="TCV86356.1"/>
    </source>
</evidence>
<dbReference type="GO" id="GO:0005829">
    <property type="term" value="C:cytosol"/>
    <property type="evidence" value="ECO:0007669"/>
    <property type="project" value="TreeGrafter"/>
</dbReference>
<gene>
    <name evidence="7" type="ORF">EDC63_10744</name>
</gene>
<dbReference type="Gene3D" id="3.30.420.140">
    <property type="entry name" value="YqgF/RNase H-like domain"/>
    <property type="match status" value="1"/>
</dbReference>
<dbReference type="InterPro" id="IPR005227">
    <property type="entry name" value="YqgF"/>
</dbReference>
<dbReference type="HAMAP" id="MF_00651">
    <property type="entry name" value="Nuclease_YqgF"/>
    <property type="match status" value="1"/>
</dbReference>
<comment type="caution">
    <text evidence="7">The sequence shown here is derived from an EMBL/GenBank/DDBJ whole genome shotgun (WGS) entry which is preliminary data.</text>
</comment>
<dbReference type="PANTHER" id="PTHR33317">
    <property type="entry name" value="POLYNUCLEOTIDYL TRANSFERASE, RIBONUCLEASE H-LIKE SUPERFAMILY PROTEIN"/>
    <property type="match status" value="1"/>
</dbReference>
<dbReference type="InterPro" id="IPR012337">
    <property type="entry name" value="RNaseH-like_sf"/>
</dbReference>
<evidence type="ECO:0000256" key="2">
    <source>
        <dbReference type="ARBA" id="ARBA00022517"/>
    </source>
</evidence>
<dbReference type="PANTHER" id="PTHR33317:SF4">
    <property type="entry name" value="POLYNUCLEOTIDYL TRANSFERASE, RIBONUCLEASE H-LIKE SUPERFAMILY PROTEIN"/>
    <property type="match status" value="1"/>
</dbReference>
<evidence type="ECO:0000256" key="4">
    <source>
        <dbReference type="ARBA" id="ARBA00022801"/>
    </source>
</evidence>
<dbReference type="OrthoDB" id="9796140at2"/>
<dbReference type="GO" id="GO:0016788">
    <property type="term" value="F:hydrolase activity, acting on ester bonds"/>
    <property type="evidence" value="ECO:0007669"/>
    <property type="project" value="UniProtKB-UniRule"/>
</dbReference>
<feature type="domain" description="YqgF/RNase H-like" evidence="6">
    <location>
        <begin position="18"/>
        <end position="118"/>
    </location>
</feature>
<dbReference type="RefSeq" id="WP_124945186.1">
    <property type="nucleotide sequence ID" value="NZ_BHVT01000009.1"/>
</dbReference>
<dbReference type="NCBIfam" id="TIGR00250">
    <property type="entry name" value="RNAse_H_YqgF"/>
    <property type="match status" value="1"/>
</dbReference>
<evidence type="ECO:0000259" key="6">
    <source>
        <dbReference type="SMART" id="SM00732"/>
    </source>
</evidence>
<dbReference type="SUPFAM" id="SSF53098">
    <property type="entry name" value="Ribonuclease H-like"/>
    <property type="match status" value="1"/>
</dbReference>
<dbReference type="AlphaFoldDB" id="A0A4R3Y3N8"/>
<dbReference type="EC" id="3.1.-.-" evidence="5"/>
<name>A0A4R3Y3N8_9PROT</name>
<dbReference type="InterPro" id="IPR006641">
    <property type="entry name" value="YqgF/RNaseH-like_dom"/>
</dbReference>
<keyword evidence="2 5" id="KW-0690">Ribosome biogenesis</keyword>
<dbReference type="Pfam" id="PF03652">
    <property type="entry name" value="RuvX"/>
    <property type="match status" value="1"/>
</dbReference>
<keyword evidence="1 5" id="KW-0963">Cytoplasm</keyword>
<evidence type="ECO:0000256" key="5">
    <source>
        <dbReference type="HAMAP-Rule" id="MF_00651"/>
    </source>
</evidence>
<keyword evidence="4 5" id="KW-0378">Hydrolase</keyword>
<proteinExistence type="inferred from homology"/>